<evidence type="ECO:0000313" key="4">
    <source>
        <dbReference type="Proteomes" id="UP001652700"/>
    </source>
</evidence>
<proteinExistence type="predicted"/>
<dbReference type="OrthoDB" id="7614304at2759"/>
<sequence length="198" mass="22655">MFQTCKYFLSLLLIFGSLCACGYTISTNRVTKIENYPMATTEKPVEMSTKSRYGQELEEYNKALANSRKGRGIMDDAHDYDHDNHHDIIVDHPPEMPKMKEEPKQAADAFTSYYDFIITEGSFKFWSAFQLFTALLLIYSSLAAAYYAKFNIITTDYDYYDDFFGRSNNDAPSTSLWSGLSTSTVQRILNAISSKKFT</sequence>
<evidence type="ECO:0000313" key="3">
    <source>
        <dbReference type="EnsemblMetazoa" id="XP_050519106.1"/>
    </source>
</evidence>
<evidence type="ECO:0000256" key="1">
    <source>
        <dbReference type="SAM" id="Phobius"/>
    </source>
</evidence>
<dbReference type="RefSeq" id="XP_028151060.1">
    <property type="nucleotide sequence ID" value="XM_028295259.1"/>
</dbReference>
<dbReference type="Proteomes" id="UP001652700">
    <property type="component" value="Unplaced"/>
</dbReference>
<keyword evidence="1" id="KW-1133">Transmembrane helix</keyword>
<protein>
    <submittedName>
        <fullName evidence="5">Uncharacterized protein LOC114344427</fullName>
    </submittedName>
</protein>
<keyword evidence="4" id="KW-1185">Reference proteome</keyword>
<dbReference type="PROSITE" id="PS51257">
    <property type="entry name" value="PROKAR_LIPOPROTEIN"/>
    <property type="match status" value="1"/>
</dbReference>
<dbReference type="EnsemblMetazoa" id="XM_050663149.1">
    <property type="protein sequence ID" value="XP_050519106.1"/>
    <property type="gene ID" value="LOC126893194"/>
</dbReference>
<reference evidence="3" key="2">
    <citation type="submission" date="2025-05" db="UniProtKB">
        <authorList>
            <consortium name="EnsemblMetazoa"/>
        </authorList>
    </citation>
    <scope>IDENTIFICATION</scope>
</reference>
<dbReference type="AlphaFoldDB" id="A0A6P7H4Y5"/>
<organism evidence="5">
    <name type="scientific">Diabrotica virgifera virgifera</name>
    <name type="common">western corn rootworm</name>
    <dbReference type="NCBI Taxonomy" id="50390"/>
    <lineage>
        <taxon>Eukaryota</taxon>
        <taxon>Metazoa</taxon>
        <taxon>Ecdysozoa</taxon>
        <taxon>Arthropoda</taxon>
        <taxon>Hexapoda</taxon>
        <taxon>Insecta</taxon>
        <taxon>Pterygota</taxon>
        <taxon>Neoptera</taxon>
        <taxon>Endopterygota</taxon>
        <taxon>Coleoptera</taxon>
        <taxon>Polyphaga</taxon>
        <taxon>Cucujiformia</taxon>
        <taxon>Chrysomeloidea</taxon>
        <taxon>Chrysomelidae</taxon>
        <taxon>Galerucinae</taxon>
        <taxon>Diabroticina</taxon>
        <taxon>Diabroticites</taxon>
        <taxon>Diabrotica</taxon>
    </lineage>
</organism>
<reference evidence="5" key="1">
    <citation type="submission" date="2025-04" db="UniProtKB">
        <authorList>
            <consortium name="RefSeq"/>
        </authorList>
    </citation>
    <scope>IDENTIFICATION</scope>
    <source>
        <tissue evidence="5">Whole insect</tissue>
    </source>
</reference>
<gene>
    <name evidence="5" type="primary">LOC114344427</name>
</gene>
<keyword evidence="1" id="KW-0472">Membrane</keyword>
<keyword evidence="2" id="KW-0732">Signal</keyword>
<name>A0A6P7H4Y5_DIAVI</name>
<feature type="transmembrane region" description="Helical" evidence="1">
    <location>
        <begin position="125"/>
        <end position="148"/>
    </location>
</feature>
<keyword evidence="1" id="KW-0812">Transmembrane</keyword>
<feature type="signal peptide" evidence="2">
    <location>
        <begin position="1"/>
        <end position="19"/>
    </location>
</feature>
<evidence type="ECO:0000256" key="2">
    <source>
        <dbReference type="SAM" id="SignalP"/>
    </source>
</evidence>
<feature type="chain" id="PRO_5028460157" evidence="2">
    <location>
        <begin position="20"/>
        <end position="198"/>
    </location>
</feature>
<dbReference type="InParanoid" id="A0A6P7H4Y5"/>
<accession>A0A6P7H4Y5</accession>
<evidence type="ECO:0000313" key="5">
    <source>
        <dbReference type="RefSeq" id="XP_028151060.1"/>
    </source>
</evidence>